<dbReference type="KEGG" id="sgv:B1H19_01630"/>
<protein>
    <recommendedName>
        <fullName evidence="2">Serine aminopeptidase S33 domain-containing protein</fullName>
    </recommendedName>
</protein>
<dbReference type="InterPro" id="IPR022742">
    <property type="entry name" value="Hydrolase_4"/>
</dbReference>
<dbReference type="Pfam" id="PF12146">
    <property type="entry name" value="Hydrolase_4"/>
    <property type="match status" value="1"/>
</dbReference>
<organism evidence="3 4">
    <name type="scientific">Streptomyces gilvosporeus</name>
    <dbReference type="NCBI Taxonomy" id="553510"/>
    <lineage>
        <taxon>Bacteria</taxon>
        <taxon>Bacillati</taxon>
        <taxon>Actinomycetota</taxon>
        <taxon>Actinomycetes</taxon>
        <taxon>Kitasatosporales</taxon>
        <taxon>Streptomycetaceae</taxon>
        <taxon>Streptomyces</taxon>
    </lineage>
</organism>
<sequence length="319" mass="34413">MITEEPPVEAHRVESVTAADGTPLALHQWIPKNPKAAVFYVHGLQSHAGWLFETGPELARRQIAVYAPDRRGSGSSGGPRGHLPSSAAVLDDYTAHFEAVRARHPEHLPVTAVGQSFGGSVLAALLATGRISPDGVVLCAPALGQQQARHGQEGVRRLRTLQGHRTSPVTLKDEDYTRQQPYLAFMANDHAMLRQITDGFRAVMAELELLYTEGPRWDIGSPAAPVHFARPERDPIIDLDTARSTLARMCPDTVDAHFDADSHYLEFSPVRAQFWDWLADVALRTPKAPAPPTDAAAIAGAAAPAGHRTQPAACPGGPR</sequence>
<evidence type="ECO:0000313" key="4">
    <source>
        <dbReference type="Proteomes" id="UP000192726"/>
    </source>
</evidence>
<accession>A0A1V0TJK1</accession>
<dbReference type="SUPFAM" id="SSF53474">
    <property type="entry name" value="alpha/beta-Hydrolases"/>
    <property type="match status" value="1"/>
</dbReference>
<dbReference type="AlphaFoldDB" id="A0A1V0TJK1"/>
<feature type="region of interest" description="Disordered" evidence="1">
    <location>
        <begin position="300"/>
        <end position="319"/>
    </location>
</feature>
<evidence type="ECO:0000259" key="2">
    <source>
        <dbReference type="Pfam" id="PF12146"/>
    </source>
</evidence>
<keyword evidence="4" id="KW-1185">Reference proteome</keyword>
<gene>
    <name evidence="3" type="ORF">B1H19_01630</name>
</gene>
<dbReference type="EMBL" id="CP020569">
    <property type="protein sequence ID" value="ARF53050.1"/>
    <property type="molecule type" value="Genomic_DNA"/>
</dbReference>
<feature type="domain" description="Serine aminopeptidase S33" evidence="2">
    <location>
        <begin position="33"/>
        <end position="200"/>
    </location>
</feature>
<dbReference type="InterPro" id="IPR051044">
    <property type="entry name" value="MAG_DAG_Lipase"/>
</dbReference>
<dbReference type="STRING" id="553510.B1H19_01630"/>
<dbReference type="InterPro" id="IPR029058">
    <property type="entry name" value="AB_hydrolase_fold"/>
</dbReference>
<dbReference type="Proteomes" id="UP000192726">
    <property type="component" value="Chromosome"/>
</dbReference>
<name>A0A1V0TJK1_9ACTN</name>
<evidence type="ECO:0000313" key="3">
    <source>
        <dbReference type="EMBL" id="ARF53050.1"/>
    </source>
</evidence>
<evidence type="ECO:0000256" key="1">
    <source>
        <dbReference type="SAM" id="MobiDB-lite"/>
    </source>
</evidence>
<dbReference type="OrthoDB" id="9806902at2"/>
<proteinExistence type="predicted"/>
<dbReference type="Gene3D" id="3.40.50.1820">
    <property type="entry name" value="alpha/beta hydrolase"/>
    <property type="match status" value="1"/>
</dbReference>
<reference evidence="3 4" key="1">
    <citation type="submission" date="2017-04" db="EMBL/GenBank/DDBJ databases">
        <title>Complete Genome Sequence of Streptomyces gilvosporeus F607, a Capable Producer of Natamycin.</title>
        <authorList>
            <person name="Zong G."/>
            <person name="Zhong C."/>
            <person name="Fu J."/>
            <person name="Qin R."/>
            <person name="Cao G."/>
        </authorList>
    </citation>
    <scope>NUCLEOTIDE SEQUENCE [LARGE SCALE GENOMIC DNA]</scope>
    <source>
        <strain evidence="3 4">F607</strain>
    </source>
</reference>
<dbReference type="PANTHER" id="PTHR11614">
    <property type="entry name" value="PHOSPHOLIPASE-RELATED"/>
    <property type="match status" value="1"/>
</dbReference>